<dbReference type="InterPro" id="IPR002656">
    <property type="entry name" value="Acyl_transf_3_dom"/>
</dbReference>
<comment type="caution">
    <text evidence="4">The sequence shown here is derived from an EMBL/GenBank/DDBJ whole genome shotgun (WGS) entry which is preliminary data.</text>
</comment>
<feature type="transmembrane region" description="Helical" evidence="1">
    <location>
        <begin position="379"/>
        <end position="399"/>
    </location>
</feature>
<feature type="chain" id="PRO_5043359768" description="Nose resistant-to-fluoxetine protein N-terminal domain-containing protein" evidence="2">
    <location>
        <begin position="19"/>
        <end position="696"/>
    </location>
</feature>
<keyword evidence="1" id="KW-0472">Membrane</keyword>
<keyword evidence="2" id="KW-0732">Signal</keyword>
<dbReference type="Pfam" id="PF20146">
    <property type="entry name" value="NRF"/>
    <property type="match status" value="1"/>
</dbReference>
<evidence type="ECO:0000313" key="4">
    <source>
        <dbReference type="EMBL" id="CAL1264198.1"/>
    </source>
</evidence>
<reference evidence="4 5" key="1">
    <citation type="submission" date="2024-04" db="EMBL/GenBank/DDBJ databases">
        <authorList>
            <person name="Rising A."/>
            <person name="Reimegard J."/>
            <person name="Sonavane S."/>
            <person name="Akerstrom W."/>
            <person name="Nylinder S."/>
            <person name="Hedman E."/>
            <person name="Kallberg Y."/>
        </authorList>
    </citation>
    <scope>NUCLEOTIDE SEQUENCE [LARGE SCALE GENOMIC DNA]</scope>
</reference>
<feature type="transmembrane region" description="Helical" evidence="1">
    <location>
        <begin position="651"/>
        <end position="669"/>
    </location>
</feature>
<feature type="transmembrane region" description="Helical" evidence="1">
    <location>
        <begin position="223"/>
        <end position="248"/>
    </location>
</feature>
<dbReference type="PANTHER" id="PTHR11161:SF0">
    <property type="entry name" value="O-ACYLTRANSFERASE LIKE PROTEIN"/>
    <property type="match status" value="1"/>
</dbReference>
<keyword evidence="5" id="KW-1185">Reference proteome</keyword>
<dbReference type="InterPro" id="IPR006621">
    <property type="entry name" value="Nose-resist-to-fluoxetine_N"/>
</dbReference>
<keyword evidence="1" id="KW-1133">Transmembrane helix</keyword>
<dbReference type="EMBL" id="CAXIEN010000011">
    <property type="protein sequence ID" value="CAL1264198.1"/>
    <property type="molecule type" value="Genomic_DNA"/>
</dbReference>
<proteinExistence type="predicted"/>
<evidence type="ECO:0000256" key="1">
    <source>
        <dbReference type="SAM" id="Phobius"/>
    </source>
</evidence>
<feature type="transmembrane region" description="Helical" evidence="1">
    <location>
        <begin position="570"/>
        <end position="592"/>
    </location>
</feature>
<evidence type="ECO:0000313" key="5">
    <source>
        <dbReference type="Proteomes" id="UP001497382"/>
    </source>
</evidence>
<accession>A0AAV1YYU2</accession>
<dbReference type="Pfam" id="PF01757">
    <property type="entry name" value="Acyl_transf_3"/>
    <property type="match status" value="1"/>
</dbReference>
<feature type="transmembrane region" description="Helical" evidence="1">
    <location>
        <begin position="539"/>
        <end position="558"/>
    </location>
</feature>
<organism evidence="4 5">
    <name type="scientific">Larinioides sclopetarius</name>
    <dbReference type="NCBI Taxonomy" id="280406"/>
    <lineage>
        <taxon>Eukaryota</taxon>
        <taxon>Metazoa</taxon>
        <taxon>Ecdysozoa</taxon>
        <taxon>Arthropoda</taxon>
        <taxon>Chelicerata</taxon>
        <taxon>Arachnida</taxon>
        <taxon>Araneae</taxon>
        <taxon>Araneomorphae</taxon>
        <taxon>Entelegynae</taxon>
        <taxon>Araneoidea</taxon>
        <taxon>Araneidae</taxon>
        <taxon>Larinioides</taxon>
    </lineage>
</organism>
<feature type="signal peptide" evidence="2">
    <location>
        <begin position="1"/>
        <end position="18"/>
    </location>
</feature>
<feature type="transmembrane region" description="Helical" evidence="1">
    <location>
        <begin position="291"/>
        <end position="311"/>
    </location>
</feature>
<feature type="transmembrane region" description="Helical" evidence="1">
    <location>
        <begin position="604"/>
        <end position="630"/>
    </location>
</feature>
<name>A0AAV1YYU2_9ARAC</name>
<dbReference type="GO" id="GO:0016747">
    <property type="term" value="F:acyltransferase activity, transferring groups other than amino-acyl groups"/>
    <property type="evidence" value="ECO:0007669"/>
    <property type="project" value="InterPro"/>
</dbReference>
<sequence>MRLSGLFLLLVVSSGVWGTETSSNATQSDAEKYFDLTEKLEKQWKMTIKGTIKPLMPFMLKMNEEDDLSGSCKRSLMLYLSGLNQAKVWAIRMLDATSKLPPGILQGTFVDYGSFDECLAVEATGGQFIGQSCAIEARPPLPPLSPGFTLVKAHLGENNGTLSGYFQVAYEALHHKKLRMVACVPSTCNLQDMRVIARKVAEETDFDVKIPQCYKKEKTSLQAIHWTVIFFLGLLLIMCIIGTAVELFSQKKTSTLRNMLEAFSLYSNSCRLFSAPGGSSTEFCCIHGMRALTMCWVVLGHTYVLMDFELLKDPSAIQNWFRALEFEFIHNGWLSVETFFLLSGILVTFGGLKFLQKSKGYFNVPVMALRRYIRLTPPLLLLMGLVFFLPLIGSGPFWYQHVDPQVESCTKYWWASLLFISNWFGIDKGCTIVTWYLAADLQLYIVALFFLLILNKYTKLGVTILVTSIVVSCIAVGLQTLVNNIMPSAMISAVNNDKVHQVLNHVHVYTPTHLGPYCIGMLLGYIVFKYREHKLNRGYVIAGWLLSILFAMSSVLGSHRFSTGDEESRALAILYAGVHRVVFSSAVAWVLYACITGHGGPVNTLLSSAAVAPFSRLTFMVYLIHPLVIWTRLGSRRERHSTTHYDLVYEYLANLATAFALATPFYLLLEAPLSNIERLLNTRPNKSEETQEKSIK</sequence>
<keyword evidence="1" id="KW-0812">Transmembrane</keyword>
<gene>
    <name evidence="4" type="ORF">LARSCL_LOCUS1888</name>
</gene>
<feature type="transmembrane region" description="Helical" evidence="1">
    <location>
        <begin position="460"/>
        <end position="485"/>
    </location>
</feature>
<dbReference type="PANTHER" id="PTHR11161">
    <property type="entry name" value="O-ACYLTRANSFERASE"/>
    <property type="match status" value="1"/>
</dbReference>
<dbReference type="InterPro" id="IPR052728">
    <property type="entry name" value="O2_lipid_transport_reg"/>
</dbReference>
<evidence type="ECO:0000259" key="3">
    <source>
        <dbReference type="SMART" id="SM00703"/>
    </source>
</evidence>
<dbReference type="SMART" id="SM00703">
    <property type="entry name" value="NRF"/>
    <property type="match status" value="1"/>
</dbReference>
<feature type="transmembrane region" description="Helical" evidence="1">
    <location>
        <begin position="433"/>
        <end position="454"/>
    </location>
</feature>
<feature type="transmembrane region" description="Helical" evidence="1">
    <location>
        <begin position="331"/>
        <end position="352"/>
    </location>
</feature>
<feature type="domain" description="Nose resistant-to-fluoxetine protein N-terminal" evidence="3">
    <location>
        <begin position="69"/>
        <end position="215"/>
    </location>
</feature>
<feature type="transmembrane region" description="Helical" evidence="1">
    <location>
        <begin position="506"/>
        <end position="527"/>
    </location>
</feature>
<dbReference type="AlphaFoldDB" id="A0AAV1YYU2"/>
<dbReference type="Proteomes" id="UP001497382">
    <property type="component" value="Unassembled WGS sequence"/>
</dbReference>
<evidence type="ECO:0000256" key="2">
    <source>
        <dbReference type="SAM" id="SignalP"/>
    </source>
</evidence>
<protein>
    <recommendedName>
        <fullName evidence="3">Nose resistant-to-fluoxetine protein N-terminal domain-containing protein</fullName>
    </recommendedName>
</protein>